<evidence type="ECO:0000313" key="1">
    <source>
        <dbReference type="EMBL" id="MCP9565243.1"/>
    </source>
</evidence>
<organism evidence="1 2">
    <name type="scientific">Segatella copri</name>
    <dbReference type="NCBI Taxonomy" id="165179"/>
    <lineage>
        <taxon>Bacteria</taxon>
        <taxon>Pseudomonadati</taxon>
        <taxon>Bacteroidota</taxon>
        <taxon>Bacteroidia</taxon>
        <taxon>Bacteroidales</taxon>
        <taxon>Prevotellaceae</taxon>
        <taxon>Segatella</taxon>
    </lineage>
</organism>
<name>A0AAW5IK88_9BACT</name>
<reference evidence="1" key="1">
    <citation type="submission" date="2022-07" db="EMBL/GenBank/DDBJ databases">
        <title>Prevotella copri.</title>
        <authorList>
            <person name="Yang C."/>
        </authorList>
    </citation>
    <scope>NUCLEOTIDE SEQUENCE</scope>
    <source>
        <strain evidence="1">HF2107</strain>
    </source>
</reference>
<evidence type="ECO:0008006" key="3">
    <source>
        <dbReference type="Google" id="ProtNLM"/>
    </source>
</evidence>
<dbReference type="RefSeq" id="WP_254953307.1">
    <property type="nucleotide sequence ID" value="NZ_JANDWY010000025.1"/>
</dbReference>
<dbReference type="AlphaFoldDB" id="A0AAW5IK88"/>
<comment type="caution">
    <text evidence="1">The sequence shown here is derived from an EMBL/GenBank/DDBJ whole genome shotgun (WGS) entry which is preliminary data.</text>
</comment>
<dbReference type="Proteomes" id="UP001205531">
    <property type="component" value="Unassembled WGS sequence"/>
</dbReference>
<sequence>MTVSDSRPLTTSVKMFHRFYYKGFNTLVFKDRQHYLNCKQYYDDNYKGMAAKDIPVGETDVFDGVRYLN</sequence>
<protein>
    <recommendedName>
        <fullName evidence="3">MHC class II antigen beta chain</fullName>
    </recommendedName>
</protein>
<gene>
    <name evidence="1" type="ORF">NNC64_11900</name>
</gene>
<dbReference type="EMBL" id="JANDWZ010000029">
    <property type="protein sequence ID" value="MCP9565243.1"/>
    <property type="molecule type" value="Genomic_DNA"/>
</dbReference>
<proteinExistence type="predicted"/>
<evidence type="ECO:0000313" key="2">
    <source>
        <dbReference type="Proteomes" id="UP001205531"/>
    </source>
</evidence>
<accession>A0AAW5IK88</accession>